<evidence type="ECO:0000313" key="2">
    <source>
        <dbReference type="Proteomes" id="UP000031184"/>
    </source>
</evidence>
<comment type="caution">
    <text evidence="1">The sequence shown here is derived from an EMBL/GenBank/DDBJ whole genome shotgun (WGS) entry which is preliminary data.</text>
</comment>
<dbReference type="EMBL" id="AUZI01000023">
    <property type="protein sequence ID" value="KID48537.1"/>
    <property type="molecule type" value="Genomic_DNA"/>
</dbReference>
<evidence type="ECO:0000313" key="1">
    <source>
        <dbReference type="EMBL" id="KID48537.1"/>
    </source>
</evidence>
<reference evidence="1 2" key="1">
    <citation type="submission" date="2013-08" db="EMBL/GenBank/DDBJ databases">
        <title>An opportunistic ruminal bacterium that causes liver abscesses in cattle.</title>
        <authorList>
            <person name="Benahmed F.H."/>
            <person name="Rasmussen M."/>
            <person name="Harbottle H."/>
            <person name="Soppet D."/>
            <person name="Nagaraja T.G."/>
            <person name="Davidson M."/>
        </authorList>
    </citation>
    <scope>NUCLEOTIDE SEQUENCE [LARGE SCALE GENOMIC DNA]</scope>
    <source>
        <strain evidence="1 2">B35</strain>
    </source>
</reference>
<dbReference type="Proteomes" id="UP000031184">
    <property type="component" value="Unassembled WGS sequence"/>
</dbReference>
<protein>
    <submittedName>
        <fullName evidence="1">Uncharacterized protein</fullName>
    </submittedName>
</protein>
<sequence length="38" mass="5152">MKKIKREYKFWLFKFFKQLFYFWNKKIRKVYQKMKKKP</sequence>
<accession>A0A0B4FMK4</accession>
<proteinExistence type="predicted"/>
<organism evidence="1 2">
    <name type="scientific">Fusobacterium necrophorum subsp. funduliforme B35</name>
    <dbReference type="NCBI Taxonomy" id="1226633"/>
    <lineage>
        <taxon>Bacteria</taxon>
        <taxon>Fusobacteriati</taxon>
        <taxon>Fusobacteriota</taxon>
        <taxon>Fusobacteriia</taxon>
        <taxon>Fusobacteriales</taxon>
        <taxon>Fusobacteriaceae</taxon>
        <taxon>Fusobacterium</taxon>
    </lineage>
</organism>
<gene>
    <name evidence="1" type="ORF">C095_09690</name>
</gene>
<name>A0A0B4FMK4_9FUSO</name>
<dbReference type="AlphaFoldDB" id="A0A0B4FMK4"/>